<dbReference type="Proteomes" id="UP000509510">
    <property type="component" value="Chromosome II"/>
</dbReference>
<keyword evidence="4" id="KW-1185">Reference proteome</keyword>
<dbReference type="AlphaFoldDB" id="A0A7H8QR39"/>
<dbReference type="Pfam" id="PF13391">
    <property type="entry name" value="HNH_2"/>
    <property type="match status" value="1"/>
</dbReference>
<name>A0A7H8QR39_TALRU</name>
<sequence>MGTGPHAAGDSSPGGLIGPEDEPLGPPCAVPAQPSSTSSQSFEFVLVNDQGSRRQVRRHAMRQYMRQRRLDGIARLASSRAPMPGWLSAADSPCGSMIQEDSEQVDDACNRNPEDYRNAIVPIRKNYHNSSTSSPISLVSPGAGGLRDPFNSYPMPISEQDHRLINHYVVTYPAMMYKLSNPLQKNPMMEIFREFALKDRLPFQAMLAIASKHLASVEGQSESLQSLGHKTQTLQLINKTIRDTSDDQIDNFIYAVATMAVIEKWSKDPSIEKMHIKGLALLVRRRGGMRTLKAEKPFLEQVIYWVDFSCAAKAIVGASLPWTGQIPDTFPESLRLWSPKMQPDVNSEEPDYIRACEDFLAFFRSLYAAQQASLKAPCRTPSPTKARRKRVFNSSSRLYCSLTTLPDYDHGIRDVRFIDEYTCLACLLYLNVALYDCYLKQQDFDLYLIWLESEMQRLSDGPSVSSFMWMFLDNGGYAQGEAGDAGERSWLVSRMLRVAKRLEWNRQGALWDYLRSVLINFVCTQQECGLGADIVGEEEFLARQKMLGQGEQPRLWDENAMRREILGNLEHPMPVQLWPPHNNRLRGGVPDIVPTPLALDGLFQSQGFSQLTTFNNLADINSPQNVILLDTRVHQEWDGYSISVNPKNGYQIQSFSPGAWDLHGMVKFCVLSVVSQAVLCNLRGAGEPMYDDMMGEIREEPQAEERMEVELFGRLHGNENFWVVRAAQKGSRGDGGGPEIWCPERTIQKCMKYESLMADQEADHWCNAAQFEASSTGSPSWSPSGGADVL</sequence>
<reference evidence="4" key="1">
    <citation type="submission" date="2020-06" db="EMBL/GenBank/DDBJ databases">
        <title>A chromosome-scale genome assembly of Talaromyces rugulosus W13939.</title>
        <authorList>
            <person name="Wang B."/>
            <person name="Guo L."/>
            <person name="Ye K."/>
            <person name="Wang L."/>
        </authorList>
    </citation>
    <scope>NUCLEOTIDE SEQUENCE [LARGE SCALE GENOMIC DNA]</scope>
    <source>
        <strain evidence="4">W13939</strain>
    </source>
</reference>
<evidence type="ECO:0000256" key="1">
    <source>
        <dbReference type="SAM" id="MobiDB-lite"/>
    </source>
</evidence>
<evidence type="ECO:0000259" key="2">
    <source>
        <dbReference type="Pfam" id="PF13391"/>
    </source>
</evidence>
<dbReference type="Pfam" id="PF11951">
    <property type="entry name" value="Fungal_trans_2"/>
    <property type="match status" value="1"/>
</dbReference>
<dbReference type="GeneID" id="55990964"/>
<dbReference type="KEGG" id="trg:TRUGW13939_03459"/>
<protein>
    <recommendedName>
        <fullName evidence="2">HNH nuclease domain-containing protein</fullName>
    </recommendedName>
</protein>
<evidence type="ECO:0000313" key="4">
    <source>
        <dbReference type="Proteomes" id="UP000509510"/>
    </source>
</evidence>
<dbReference type="InterPro" id="IPR003615">
    <property type="entry name" value="HNH_nuc"/>
</dbReference>
<accession>A0A7H8QR39</accession>
<gene>
    <name evidence="3" type="ORF">TRUGW13939_03459</name>
</gene>
<evidence type="ECO:0000313" key="3">
    <source>
        <dbReference type="EMBL" id="QKX56358.1"/>
    </source>
</evidence>
<dbReference type="OrthoDB" id="4158087at2759"/>
<dbReference type="PANTHER" id="PTHR37540">
    <property type="entry name" value="TRANSCRIPTION FACTOR (ACR-2), PUTATIVE-RELATED-RELATED"/>
    <property type="match status" value="1"/>
</dbReference>
<organism evidence="3 4">
    <name type="scientific">Talaromyces rugulosus</name>
    <name type="common">Penicillium rugulosum</name>
    <dbReference type="NCBI Taxonomy" id="121627"/>
    <lineage>
        <taxon>Eukaryota</taxon>
        <taxon>Fungi</taxon>
        <taxon>Dikarya</taxon>
        <taxon>Ascomycota</taxon>
        <taxon>Pezizomycotina</taxon>
        <taxon>Eurotiomycetes</taxon>
        <taxon>Eurotiomycetidae</taxon>
        <taxon>Eurotiales</taxon>
        <taxon>Trichocomaceae</taxon>
        <taxon>Talaromyces</taxon>
        <taxon>Talaromyces sect. Islandici</taxon>
    </lineage>
</organism>
<proteinExistence type="predicted"/>
<dbReference type="EMBL" id="CP055899">
    <property type="protein sequence ID" value="QKX56358.1"/>
    <property type="molecule type" value="Genomic_DNA"/>
</dbReference>
<dbReference type="InterPro" id="IPR021858">
    <property type="entry name" value="Fun_TF"/>
</dbReference>
<feature type="region of interest" description="Disordered" evidence="1">
    <location>
        <begin position="1"/>
        <end position="40"/>
    </location>
</feature>
<dbReference type="PANTHER" id="PTHR37540:SF10">
    <property type="entry name" value="SIGMA-70 REGION 2 FAMILY PROTEIN"/>
    <property type="match status" value="1"/>
</dbReference>
<dbReference type="RefSeq" id="XP_035342536.1">
    <property type="nucleotide sequence ID" value="XM_035486643.1"/>
</dbReference>
<feature type="domain" description="HNH nuclease" evidence="2">
    <location>
        <begin position="603"/>
        <end position="645"/>
    </location>
</feature>